<evidence type="ECO:0000256" key="3">
    <source>
        <dbReference type="ARBA" id="ARBA00022630"/>
    </source>
</evidence>
<feature type="domain" description="Glucose-methanol-choline oxidoreductase N-terminal" evidence="5">
    <location>
        <begin position="123"/>
        <end position="137"/>
    </location>
</feature>
<evidence type="ECO:0000256" key="2">
    <source>
        <dbReference type="ARBA" id="ARBA00010790"/>
    </source>
</evidence>
<organism evidence="6 7">
    <name type="scientific">Marasmius tenuissimus</name>
    <dbReference type="NCBI Taxonomy" id="585030"/>
    <lineage>
        <taxon>Eukaryota</taxon>
        <taxon>Fungi</taxon>
        <taxon>Dikarya</taxon>
        <taxon>Basidiomycota</taxon>
        <taxon>Agaricomycotina</taxon>
        <taxon>Agaricomycetes</taxon>
        <taxon>Agaricomycetidae</taxon>
        <taxon>Agaricales</taxon>
        <taxon>Marasmiineae</taxon>
        <taxon>Marasmiaceae</taxon>
        <taxon>Marasmius</taxon>
    </lineage>
</organism>
<dbReference type="PANTHER" id="PTHR11552">
    <property type="entry name" value="GLUCOSE-METHANOL-CHOLINE GMC OXIDOREDUCTASE"/>
    <property type="match status" value="1"/>
</dbReference>
<name>A0ABR3A156_9AGAR</name>
<evidence type="ECO:0000313" key="6">
    <source>
        <dbReference type="EMBL" id="KAL0066753.1"/>
    </source>
</evidence>
<dbReference type="SUPFAM" id="SSF54373">
    <property type="entry name" value="FAD-linked reductases, C-terminal domain"/>
    <property type="match status" value="1"/>
</dbReference>
<dbReference type="Pfam" id="PF05199">
    <property type="entry name" value="GMC_oxred_C"/>
    <property type="match status" value="1"/>
</dbReference>
<dbReference type="PROSITE" id="PS00624">
    <property type="entry name" value="GMC_OXRED_2"/>
    <property type="match status" value="1"/>
</dbReference>
<gene>
    <name evidence="6" type="ORF">AAF712_006144</name>
</gene>
<dbReference type="InterPro" id="IPR007867">
    <property type="entry name" value="GMC_OxRtase_C"/>
</dbReference>
<proteinExistence type="inferred from homology"/>
<dbReference type="Pfam" id="PF00732">
    <property type="entry name" value="GMC_oxred_N"/>
    <property type="match status" value="1"/>
</dbReference>
<dbReference type="PANTHER" id="PTHR11552:SF147">
    <property type="entry name" value="CHOLINE DEHYDROGENASE, MITOCHONDRIAL"/>
    <property type="match status" value="1"/>
</dbReference>
<keyword evidence="3" id="KW-0285">Flavoprotein</keyword>
<dbReference type="InterPro" id="IPR012132">
    <property type="entry name" value="GMC_OxRdtase"/>
</dbReference>
<reference evidence="6 7" key="1">
    <citation type="submission" date="2024-05" db="EMBL/GenBank/DDBJ databases">
        <title>A draft genome resource for the thread blight pathogen Marasmius tenuissimus strain MS-2.</title>
        <authorList>
            <person name="Yulfo-Soto G.E."/>
            <person name="Baruah I.K."/>
            <person name="Amoako-Attah I."/>
            <person name="Bukari Y."/>
            <person name="Meinhardt L.W."/>
            <person name="Bailey B.A."/>
            <person name="Cohen S.P."/>
        </authorList>
    </citation>
    <scope>NUCLEOTIDE SEQUENCE [LARGE SCALE GENOMIC DNA]</scope>
    <source>
        <strain evidence="6 7">MS-2</strain>
    </source>
</reference>
<dbReference type="Proteomes" id="UP001437256">
    <property type="component" value="Unassembled WGS sequence"/>
</dbReference>
<comment type="cofactor">
    <cofactor evidence="1">
        <name>FAD</name>
        <dbReference type="ChEBI" id="CHEBI:57692"/>
    </cofactor>
</comment>
<dbReference type="InterPro" id="IPR036188">
    <property type="entry name" value="FAD/NAD-bd_sf"/>
</dbReference>
<sequence>MDGHDISNQVNASVHGYSGTVADSLANFASSLDPKVIAAIQELGDEFPYNLDMNDGNELGVDPVFVQEHNIDVVLNALVTRILPDGAFSGGPVLRFRSVEASASSDKEPTIFTATKEIIISAGAVRTPQLLLLSGVGPKSHLDAMGVETLVDNPSVGDRFADHPALQIEFYSNEPFPTDEDRLEWMREWNETRSGRLTISSTNMRGYSRMTEVELTEYERRFGLPDPAPGKKASHYELIFLRNVEATTQSTVVVIICNLNPRSYGQIRLNTTDPYASPLISPNMLNEEADAHVLKVGYKAARRFLNPTVFNDFLLGPLNNETFPDSNDDQDIHEFIRSKAFSLRHPSGSAAMSRDGVEQGVVDPNLKLKGAQGVRVVDASVFVPRSRFHSDPVLF</sequence>
<keyword evidence="4" id="KW-0274">FAD</keyword>
<dbReference type="InterPro" id="IPR000172">
    <property type="entry name" value="GMC_OxRdtase_N"/>
</dbReference>
<comment type="similarity">
    <text evidence="2">Belongs to the GMC oxidoreductase family.</text>
</comment>
<dbReference type="SUPFAM" id="SSF51905">
    <property type="entry name" value="FAD/NAD(P)-binding domain"/>
    <property type="match status" value="1"/>
</dbReference>
<dbReference type="EMBL" id="JBBXMP010000032">
    <property type="protein sequence ID" value="KAL0066753.1"/>
    <property type="molecule type" value="Genomic_DNA"/>
</dbReference>
<keyword evidence="7" id="KW-1185">Reference proteome</keyword>
<evidence type="ECO:0000313" key="7">
    <source>
        <dbReference type="Proteomes" id="UP001437256"/>
    </source>
</evidence>
<comment type="caution">
    <text evidence="6">The sequence shown here is derived from an EMBL/GenBank/DDBJ whole genome shotgun (WGS) entry which is preliminary data.</text>
</comment>
<evidence type="ECO:0000256" key="1">
    <source>
        <dbReference type="ARBA" id="ARBA00001974"/>
    </source>
</evidence>
<evidence type="ECO:0000259" key="5">
    <source>
        <dbReference type="PROSITE" id="PS00624"/>
    </source>
</evidence>
<evidence type="ECO:0000256" key="4">
    <source>
        <dbReference type="ARBA" id="ARBA00022827"/>
    </source>
</evidence>
<protein>
    <recommendedName>
        <fullName evidence="5">Glucose-methanol-choline oxidoreductase N-terminal domain-containing protein</fullName>
    </recommendedName>
</protein>
<dbReference type="Gene3D" id="3.50.50.60">
    <property type="entry name" value="FAD/NAD(P)-binding domain"/>
    <property type="match status" value="1"/>
</dbReference>
<dbReference type="Gene3D" id="3.30.560.10">
    <property type="entry name" value="Glucose Oxidase, domain 3"/>
    <property type="match status" value="2"/>
</dbReference>
<accession>A0ABR3A156</accession>